<dbReference type="VEuPathDB" id="FungiDB:ASPNIDRAFT2_1123997"/>
<dbReference type="CDD" id="cd03357">
    <property type="entry name" value="LbH_MAT_GAT"/>
    <property type="match status" value="1"/>
</dbReference>
<dbReference type="VEuPathDB" id="FungiDB:M747DRAFT_312849"/>
<reference evidence="7" key="1">
    <citation type="journal article" date="2016" name="Genome Announc.">
        <title>Draft genome sequence of Aspergillus niger strain An76.</title>
        <authorList>
            <person name="Gong W."/>
            <person name="Cheng Z."/>
            <person name="Zhang H."/>
            <person name="Liu L."/>
            <person name="Gao P."/>
            <person name="Wang L."/>
        </authorList>
    </citation>
    <scope>NUCLEOTIDE SEQUENCE [LARGE SCALE GENOMIC DNA]</scope>
    <source>
        <strain evidence="7">An76</strain>
    </source>
</reference>
<dbReference type="SUPFAM" id="SSF51161">
    <property type="entry name" value="Trimeric LpxA-like enzymes"/>
    <property type="match status" value="1"/>
</dbReference>
<keyword evidence="3" id="KW-0012">Acyltransferase</keyword>
<dbReference type="VEuPathDB" id="FungiDB:ATCC64974_73310"/>
<dbReference type="GO" id="GO:0008374">
    <property type="term" value="F:O-acyltransferase activity"/>
    <property type="evidence" value="ECO:0007669"/>
    <property type="project" value="TreeGrafter"/>
</dbReference>
<dbReference type="PROSITE" id="PS00101">
    <property type="entry name" value="HEXAPEP_TRANSFERASES"/>
    <property type="match status" value="1"/>
</dbReference>
<dbReference type="FunFam" id="2.160.10.10:FF:000025">
    <property type="entry name" value="Hexapeptide-repeat containing-acetyltransferase"/>
    <property type="match status" value="1"/>
</dbReference>
<dbReference type="SMART" id="SM01266">
    <property type="entry name" value="Mac"/>
    <property type="match status" value="1"/>
</dbReference>
<dbReference type="InterPro" id="IPR021858">
    <property type="entry name" value="Fun_TF"/>
</dbReference>
<dbReference type="AlphaFoldDB" id="A0A124BUL3"/>
<dbReference type="Gene3D" id="2.160.10.10">
    <property type="entry name" value="Hexapeptide repeat proteins"/>
    <property type="match status" value="1"/>
</dbReference>
<dbReference type="OrthoDB" id="2015447at2759"/>
<proteinExistence type="inferred from homology"/>
<dbReference type="GO" id="GO:0016407">
    <property type="term" value="F:acetyltransferase activity"/>
    <property type="evidence" value="ECO:0007669"/>
    <property type="project" value="InterPro"/>
</dbReference>
<dbReference type="InterPro" id="IPR011004">
    <property type="entry name" value="Trimer_LpxA-like_sf"/>
</dbReference>
<dbReference type="Pfam" id="PF12464">
    <property type="entry name" value="Mac"/>
    <property type="match status" value="1"/>
</dbReference>
<evidence type="ECO:0000313" key="6">
    <source>
        <dbReference type="EMBL" id="GAQ33323.1"/>
    </source>
</evidence>
<dbReference type="InterPro" id="IPR001451">
    <property type="entry name" value="Hexapep"/>
</dbReference>
<dbReference type="PANTHER" id="PTHR23416">
    <property type="entry name" value="SIALIC ACID SYNTHASE-RELATED"/>
    <property type="match status" value="1"/>
</dbReference>
<accession>A0A124BUL3</accession>
<dbReference type="Pfam" id="PF11951">
    <property type="entry name" value="Fungal_trans_2"/>
    <property type="match status" value="1"/>
</dbReference>
<dbReference type="VEuPathDB" id="FungiDB:An01g14790"/>
<dbReference type="VEuPathDB" id="FungiDB:M747DRAFT_354840"/>
<dbReference type="EMBL" id="BCMY01000001">
    <property type="protein sequence ID" value="GAQ33323.1"/>
    <property type="molecule type" value="Genomic_DNA"/>
</dbReference>
<feature type="domain" description="Maltose/galactoside acetyltransferase" evidence="5">
    <location>
        <begin position="26"/>
        <end position="86"/>
    </location>
</feature>
<dbReference type="VEuPathDB" id="FungiDB:ATCC64974_11590"/>
<evidence type="ECO:0000259" key="5">
    <source>
        <dbReference type="SMART" id="SM01266"/>
    </source>
</evidence>
<evidence type="ECO:0000313" key="7">
    <source>
        <dbReference type="Proteomes" id="UP000068243"/>
    </source>
</evidence>
<gene>
    <name evidence="6" type="ORF">ABL_00105</name>
</gene>
<protein>
    <recommendedName>
        <fullName evidence="5">Maltose/galactoside acetyltransferase domain-containing protein</fullName>
    </recommendedName>
</protein>
<dbReference type="VEuPathDB" id="FungiDB:ASPNIDRAFT2_137372"/>
<evidence type="ECO:0000256" key="3">
    <source>
        <dbReference type="ARBA" id="ARBA00023315"/>
    </source>
</evidence>
<evidence type="ECO:0000256" key="2">
    <source>
        <dbReference type="ARBA" id="ARBA00022679"/>
    </source>
</evidence>
<evidence type="ECO:0000256" key="4">
    <source>
        <dbReference type="SAM" id="MobiDB-lite"/>
    </source>
</evidence>
<evidence type="ECO:0000256" key="1">
    <source>
        <dbReference type="ARBA" id="ARBA00007274"/>
    </source>
</evidence>
<sequence length="824" mass="93442">MAATEKRPEIIELSRGLRGIPQCEDYERMISGMMYNPNKPELLEARHRCRGLAADYNNLDTRTVSYDQIFNKRLELLRKVVGRVGEGTFVEPPFLPDYGCNIIIGSNCFINWNLTVLDTSLVVIGDRVQIGPNVSIFSAGHDTSVLSRQKFVEFGHPIFIEDDCWIGGNVVILPGVRIGKGSTIGAGSIVTKDIPPYSVAVGSPCRVRKTIQSPEEEAQDPNNPYRNLVREDRTMPAPRRPFRFVTAGSKPRKRRRTRNDGGTRTVESQAVEYRDEAVTGTDAEILPEGVSEEDTFRTGDAQSGEDLANHEPGKGIRLWEDFTLNDSFAPNIFESVPHLDFGLQEPLMTDSPGLPSLLAQSNPFSGIDEFNESMPAEDSPQDQLVIQTLGSTPFESIQNLRCEDLDLNNSRCSIPQGPSFLPRKSTISEPSPQDHDLLLDLYDSEFCVLPLTSDISVNPFRCQRQLPQGSHILFHSILALCCQHLKRLTGSWSAEAEEHRRKALQLLEGVLQSKQANNQFHLLEPILILFTLDCALSAAGSWTTHLNRAHSLLQACGGPSALTTPRVRSQVGMLLWWDATLALISRQGTVMHRSYLEFLVRWEKQDEWSFFDLTGCPRDLFAHLFFLTELARQSEIAMSMEWLSFNVAPVMDIEQQLIQWYNEEGSFSRHKEQEMDVSDTDIEKQDHEQRDRYHCAEAWRCALLLYIERVFKSDRIKRQPAINRLSRRTLDHIRCCRRSSQTQKQLLLPIFLAGSETSDEEMRGFVKDYCSYWGDKSRYNMFHSVPALLDEIWAKKKWWGAVIDSRTKSPTPGMGKAPEQLLFG</sequence>
<dbReference type="VEuPathDB" id="FungiDB:An16g02320"/>
<keyword evidence="2" id="KW-0808">Transferase</keyword>
<dbReference type="PANTHER" id="PTHR23416:SF23">
    <property type="entry name" value="ACETYLTRANSFERASE C18B11.09C-RELATED"/>
    <property type="match status" value="1"/>
</dbReference>
<dbReference type="InterPro" id="IPR051159">
    <property type="entry name" value="Hexapeptide_acetyltransf"/>
</dbReference>
<comment type="similarity">
    <text evidence="1">Belongs to the transferase hexapeptide repeat family.</text>
</comment>
<dbReference type="InterPro" id="IPR024688">
    <property type="entry name" value="Mac_dom"/>
</dbReference>
<dbReference type="InterPro" id="IPR018357">
    <property type="entry name" value="Hexapep_transf_CS"/>
</dbReference>
<organism evidence="6 7">
    <name type="scientific">Aspergillus niger</name>
    <dbReference type="NCBI Taxonomy" id="5061"/>
    <lineage>
        <taxon>Eukaryota</taxon>
        <taxon>Fungi</taxon>
        <taxon>Dikarya</taxon>
        <taxon>Ascomycota</taxon>
        <taxon>Pezizomycotina</taxon>
        <taxon>Eurotiomycetes</taxon>
        <taxon>Eurotiomycetidae</taxon>
        <taxon>Eurotiales</taxon>
        <taxon>Aspergillaceae</taxon>
        <taxon>Aspergillus</taxon>
        <taxon>Aspergillus subgen. Circumdati</taxon>
    </lineage>
</organism>
<dbReference type="Proteomes" id="UP000068243">
    <property type="component" value="Unassembled WGS sequence"/>
</dbReference>
<name>A0A124BUL3_ASPNG</name>
<feature type="region of interest" description="Disordered" evidence="4">
    <location>
        <begin position="211"/>
        <end position="267"/>
    </location>
</feature>
<dbReference type="Pfam" id="PF00132">
    <property type="entry name" value="Hexapep"/>
    <property type="match status" value="1"/>
</dbReference>
<comment type="caution">
    <text evidence="6">The sequence shown here is derived from an EMBL/GenBank/DDBJ whole genome shotgun (WGS) entry which is preliminary data.</text>
</comment>